<sequence>MDYYQLLFSIGDLLLSHFDPQSWYTWTIPKPYHKFFENFWSIVTRKCATATALKNWYTEFKHGIYEVRTQLLVINDPELIEDVIIRDFSSFMERGFSQFDKIFPCNN</sequence>
<comment type="caution">
    <text evidence="1">The sequence shown here is derived from an EMBL/GenBank/DDBJ whole genome shotgun (WGS) entry which is preliminary data.</text>
</comment>
<reference evidence="1" key="1">
    <citation type="submission" date="2021-10" db="EMBL/GenBank/DDBJ databases">
        <title>Melipona bicolor Genome sequencing and assembly.</title>
        <authorList>
            <person name="Araujo N.S."/>
            <person name="Arias M.C."/>
        </authorList>
    </citation>
    <scope>NUCLEOTIDE SEQUENCE</scope>
    <source>
        <strain evidence="1">USP_2M_L1-L4_2017</strain>
        <tissue evidence="1">Whole body</tissue>
    </source>
</reference>
<accession>A0AA40KJ14</accession>
<proteinExistence type="predicted"/>
<dbReference type="EMBL" id="JAHYIQ010000024">
    <property type="protein sequence ID" value="KAK1122056.1"/>
    <property type="molecule type" value="Genomic_DNA"/>
</dbReference>
<evidence type="ECO:0000313" key="1">
    <source>
        <dbReference type="EMBL" id="KAK1122056.1"/>
    </source>
</evidence>
<name>A0AA40KJ14_9HYME</name>
<protein>
    <submittedName>
        <fullName evidence="1">Uncharacterized protein</fullName>
    </submittedName>
</protein>
<gene>
    <name evidence="1" type="ORF">K0M31_009901</name>
</gene>
<dbReference type="Proteomes" id="UP001177670">
    <property type="component" value="Unassembled WGS sequence"/>
</dbReference>
<evidence type="ECO:0000313" key="2">
    <source>
        <dbReference type="Proteomes" id="UP001177670"/>
    </source>
</evidence>
<organism evidence="1 2">
    <name type="scientific">Melipona bicolor</name>
    <dbReference type="NCBI Taxonomy" id="60889"/>
    <lineage>
        <taxon>Eukaryota</taxon>
        <taxon>Metazoa</taxon>
        <taxon>Ecdysozoa</taxon>
        <taxon>Arthropoda</taxon>
        <taxon>Hexapoda</taxon>
        <taxon>Insecta</taxon>
        <taxon>Pterygota</taxon>
        <taxon>Neoptera</taxon>
        <taxon>Endopterygota</taxon>
        <taxon>Hymenoptera</taxon>
        <taxon>Apocrita</taxon>
        <taxon>Aculeata</taxon>
        <taxon>Apoidea</taxon>
        <taxon>Anthophila</taxon>
        <taxon>Apidae</taxon>
        <taxon>Melipona</taxon>
    </lineage>
</organism>
<dbReference type="AlphaFoldDB" id="A0AA40KJ14"/>
<keyword evidence="2" id="KW-1185">Reference proteome</keyword>